<dbReference type="EMBL" id="WJXA01000001">
    <property type="protein sequence ID" value="KAF7153255.1"/>
    <property type="molecule type" value="Genomic_DNA"/>
</dbReference>
<evidence type="ECO:0000256" key="1">
    <source>
        <dbReference type="SAM" id="MobiDB-lite"/>
    </source>
</evidence>
<feature type="region of interest" description="Disordered" evidence="1">
    <location>
        <begin position="1"/>
        <end position="33"/>
    </location>
</feature>
<gene>
    <name evidence="3" type="ORF">RHSIM_Rhsim01G0274700</name>
</gene>
<comment type="caution">
    <text evidence="3">The sequence shown here is derived from an EMBL/GenBank/DDBJ whole genome shotgun (WGS) entry which is preliminary data.</text>
</comment>
<evidence type="ECO:0000313" key="3">
    <source>
        <dbReference type="EMBL" id="KAF7153255.1"/>
    </source>
</evidence>
<feature type="compositionally biased region" description="Polar residues" evidence="1">
    <location>
        <begin position="21"/>
        <end position="32"/>
    </location>
</feature>
<dbReference type="PANTHER" id="PTHR31016:SF2">
    <property type="entry name" value="OS04G0228100 PROTEIN"/>
    <property type="match status" value="1"/>
</dbReference>
<feature type="region of interest" description="Disordered" evidence="1">
    <location>
        <begin position="458"/>
        <end position="493"/>
    </location>
</feature>
<accession>A0A834LYV9</accession>
<feature type="region of interest" description="Disordered" evidence="1">
    <location>
        <begin position="236"/>
        <end position="262"/>
    </location>
</feature>
<dbReference type="AlphaFoldDB" id="A0A834LYV9"/>
<evidence type="ECO:0000313" key="4">
    <source>
        <dbReference type="Proteomes" id="UP000626092"/>
    </source>
</evidence>
<feature type="region of interest" description="Disordered" evidence="1">
    <location>
        <begin position="314"/>
        <end position="343"/>
    </location>
</feature>
<sequence length="501" mass="55536">MAVSLEEESSTPDNLSKESTSRTNSSPMISPTSDRRFWSALRSRIDAILENRKPFDPSLPAKLNGGGSDRAKRMKEDSLLLLRGFDSVAQSLSQLSNNLDNALQLAISMATKATSLAQELRSIKSDLCFVQERCAILEEENRRLRDGFSKGIRPEEDDLVRLQLEALLFEKSRLANENANLARENQCLHQVVEYHQITSQDLSPPASYYEHVVENKEEEERSQTCLDPLLTEPRVSIHKSNPFGSFPRNQEEHPENSRSNGESGVWSFIQLLTDNSHNCKDLSDNNQAFVHPLAKRSAPALSEKSLEMCTESLGSETGSDISESSDEFPPFSPKIESSHSVGKLKSRDMEFSRKLIPDRSFPPPLTTISGSDSVRMRSHREGGRLVVKAVTVAPSIGYFQADRADGRLRLCLVKNNKSLDYDNEQVDESDSRAIGYYGDDGDVVGDDGDDGMWVEGTNGNIGKGEGESGIGEIQRPSRCKEGGGRGKKRMSSWGPFLKALC</sequence>
<reference evidence="3" key="1">
    <citation type="submission" date="2019-11" db="EMBL/GenBank/DDBJ databases">
        <authorList>
            <person name="Liu Y."/>
            <person name="Hou J."/>
            <person name="Li T.-Q."/>
            <person name="Guan C.-H."/>
            <person name="Wu X."/>
            <person name="Wu H.-Z."/>
            <person name="Ling F."/>
            <person name="Zhang R."/>
            <person name="Shi X.-G."/>
            <person name="Ren J.-P."/>
            <person name="Chen E.-F."/>
            <person name="Sun J.-M."/>
        </authorList>
    </citation>
    <scope>NUCLEOTIDE SEQUENCE</scope>
    <source>
        <strain evidence="3">Adult_tree_wgs_1</strain>
        <tissue evidence="3">Leaves</tissue>
    </source>
</reference>
<dbReference type="Proteomes" id="UP000626092">
    <property type="component" value="Unassembled WGS sequence"/>
</dbReference>
<feature type="domain" description="FAF" evidence="2">
    <location>
        <begin position="360"/>
        <end position="412"/>
    </location>
</feature>
<protein>
    <recommendedName>
        <fullName evidence="2">FAF domain-containing protein</fullName>
    </recommendedName>
</protein>
<name>A0A834LYV9_RHOSS</name>
<organism evidence="3 4">
    <name type="scientific">Rhododendron simsii</name>
    <name type="common">Sims's rhododendron</name>
    <dbReference type="NCBI Taxonomy" id="118357"/>
    <lineage>
        <taxon>Eukaryota</taxon>
        <taxon>Viridiplantae</taxon>
        <taxon>Streptophyta</taxon>
        <taxon>Embryophyta</taxon>
        <taxon>Tracheophyta</taxon>
        <taxon>Spermatophyta</taxon>
        <taxon>Magnoliopsida</taxon>
        <taxon>eudicotyledons</taxon>
        <taxon>Gunneridae</taxon>
        <taxon>Pentapetalae</taxon>
        <taxon>asterids</taxon>
        <taxon>Ericales</taxon>
        <taxon>Ericaceae</taxon>
        <taxon>Ericoideae</taxon>
        <taxon>Rhodoreae</taxon>
        <taxon>Rhododendron</taxon>
    </lineage>
</organism>
<dbReference type="Pfam" id="PF11250">
    <property type="entry name" value="FAF"/>
    <property type="match status" value="1"/>
</dbReference>
<feature type="compositionally biased region" description="Gly residues" evidence="1">
    <location>
        <begin position="459"/>
        <end position="469"/>
    </location>
</feature>
<dbReference type="InterPro" id="IPR046431">
    <property type="entry name" value="FAF_dom"/>
</dbReference>
<dbReference type="PANTHER" id="PTHR31016">
    <property type="entry name" value="OS04G0228100 PROTEIN"/>
    <property type="match status" value="1"/>
</dbReference>
<dbReference type="OrthoDB" id="1916983at2759"/>
<evidence type="ECO:0000259" key="2">
    <source>
        <dbReference type="Pfam" id="PF11250"/>
    </source>
</evidence>
<proteinExistence type="predicted"/>
<keyword evidence="4" id="KW-1185">Reference proteome</keyword>
<feature type="compositionally biased region" description="Acidic residues" evidence="1">
    <location>
        <begin position="1"/>
        <end position="10"/>
    </location>
</feature>